<organism evidence="2 3">
    <name type="scientific">Cladophialophora chaetospira</name>
    <dbReference type="NCBI Taxonomy" id="386627"/>
    <lineage>
        <taxon>Eukaryota</taxon>
        <taxon>Fungi</taxon>
        <taxon>Dikarya</taxon>
        <taxon>Ascomycota</taxon>
        <taxon>Pezizomycotina</taxon>
        <taxon>Eurotiomycetes</taxon>
        <taxon>Chaetothyriomycetidae</taxon>
        <taxon>Chaetothyriales</taxon>
        <taxon>Herpotrichiellaceae</taxon>
        <taxon>Cladophialophora</taxon>
    </lineage>
</organism>
<reference evidence="2" key="1">
    <citation type="submission" date="2022-10" db="EMBL/GenBank/DDBJ databases">
        <title>Culturing micro-colonial fungi from biological soil crusts in the Mojave desert and describing Neophaeococcomyces mojavensis, and introducing the new genera and species Taxawa tesnikishii.</title>
        <authorList>
            <person name="Kurbessoian T."/>
            <person name="Stajich J.E."/>
        </authorList>
    </citation>
    <scope>NUCLEOTIDE SEQUENCE</scope>
    <source>
        <strain evidence="2">TK_41</strain>
    </source>
</reference>
<dbReference type="AlphaFoldDB" id="A0AA39CC31"/>
<proteinExistence type="predicted"/>
<name>A0AA39CC31_9EURO</name>
<protein>
    <submittedName>
        <fullName evidence="2">Uncharacterized protein</fullName>
    </submittedName>
</protein>
<accession>A0AA39CC31</accession>
<sequence length="136" mass="14446">MGCCGSKQARYIANAEAPAVRSNPYGRPATQGASQAHPRRVNARSSLPSASGHTTAANSSAQSNRATMGTRASDRSSSGWGNASVHSNRQRDTSSSFCGRGLKSPSEAYNQRQAQAYDRVQAQGRGKKYTSSKYSQ</sequence>
<comment type="caution">
    <text evidence="2">The sequence shown here is derived from an EMBL/GenBank/DDBJ whole genome shotgun (WGS) entry which is preliminary data.</text>
</comment>
<dbReference type="EMBL" id="JAPDRK010000024">
    <property type="protein sequence ID" value="KAJ9602797.1"/>
    <property type="molecule type" value="Genomic_DNA"/>
</dbReference>
<feature type="compositionally biased region" description="Polar residues" evidence="1">
    <location>
        <begin position="43"/>
        <end position="67"/>
    </location>
</feature>
<evidence type="ECO:0000256" key="1">
    <source>
        <dbReference type="SAM" id="MobiDB-lite"/>
    </source>
</evidence>
<evidence type="ECO:0000313" key="3">
    <source>
        <dbReference type="Proteomes" id="UP001172673"/>
    </source>
</evidence>
<evidence type="ECO:0000313" key="2">
    <source>
        <dbReference type="EMBL" id="KAJ9602797.1"/>
    </source>
</evidence>
<dbReference type="Proteomes" id="UP001172673">
    <property type="component" value="Unassembled WGS sequence"/>
</dbReference>
<keyword evidence="3" id="KW-1185">Reference proteome</keyword>
<gene>
    <name evidence="2" type="ORF">H2200_012577</name>
</gene>
<feature type="region of interest" description="Disordered" evidence="1">
    <location>
        <begin position="15"/>
        <end position="136"/>
    </location>
</feature>
<feature type="compositionally biased region" description="Polar residues" evidence="1">
    <location>
        <begin position="75"/>
        <end position="97"/>
    </location>
</feature>